<dbReference type="Proteomes" id="UP000594632">
    <property type="component" value="Chromosome"/>
</dbReference>
<dbReference type="InterPro" id="IPR036390">
    <property type="entry name" value="WH_DNA-bd_sf"/>
</dbReference>
<reference evidence="2 3" key="1">
    <citation type="journal article" date="2020" name="Nat. Commun.">
        <title>The structures of two archaeal type IV pili illuminate evolutionary relationships.</title>
        <authorList>
            <person name="Wang F."/>
            <person name="Baquero D.P."/>
            <person name="Su Z."/>
            <person name="Beltran L.C."/>
            <person name="Prangishvili D."/>
            <person name="Krupovic M."/>
            <person name="Egelman E.H."/>
        </authorList>
    </citation>
    <scope>NUCLEOTIDE SEQUENCE [LARGE SCALE GENOMIC DNA]</scope>
    <source>
        <strain evidence="2 3">POZ149</strain>
    </source>
</reference>
<evidence type="ECO:0000313" key="3">
    <source>
        <dbReference type="Proteomes" id="UP000594632"/>
    </source>
</evidence>
<proteinExistence type="predicted"/>
<dbReference type="Gene3D" id="1.10.10.10">
    <property type="entry name" value="Winged helix-like DNA-binding domain superfamily/Winged helix DNA-binding domain"/>
    <property type="match status" value="1"/>
</dbReference>
<dbReference type="Pfam" id="PF14947">
    <property type="entry name" value="HTH_45"/>
    <property type="match status" value="1"/>
</dbReference>
<dbReference type="SUPFAM" id="SSF46785">
    <property type="entry name" value="Winged helix' DNA-binding domain"/>
    <property type="match status" value="1"/>
</dbReference>
<evidence type="ECO:0000259" key="1">
    <source>
        <dbReference type="Pfam" id="PF14947"/>
    </source>
</evidence>
<protein>
    <recommendedName>
        <fullName evidence="1">ArnR1-like winged helix-turn-helix domain-containing protein</fullName>
    </recommendedName>
</protein>
<feature type="domain" description="ArnR1-like winged helix-turn-helix" evidence="1">
    <location>
        <begin position="7"/>
        <end position="80"/>
    </location>
</feature>
<dbReference type="EMBL" id="CP050869">
    <property type="protein sequence ID" value="QPG51179.1"/>
    <property type="molecule type" value="Genomic_DNA"/>
</dbReference>
<name>A0A7S9NSJ3_SACSO</name>
<dbReference type="InterPro" id="IPR038723">
    <property type="entry name" value="ArnR1-like_HTH"/>
</dbReference>
<evidence type="ECO:0000313" key="2">
    <source>
        <dbReference type="EMBL" id="QPG51179.1"/>
    </source>
</evidence>
<dbReference type="InterPro" id="IPR036388">
    <property type="entry name" value="WH-like_DNA-bd_sf"/>
</dbReference>
<accession>A0A7S9NSJ3</accession>
<sequence length="113" mass="13389">MSHQRYKRSRLDIEFEILSACKSPMKKTPLMYKAKLSFELAKKYLGDLQERDLLNYDGLTFHTTRKGLDYLEKLQEWKNKSIELTGIAEDLRKFASTNLEDKGNYKGEKHQRK</sequence>
<gene>
    <name evidence="2" type="ORF">HFC64_16315</name>
</gene>
<organism evidence="2 3">
    <name type="scientific">Saccharolobus solfataricus</name>
    <name type="common">Sulfolobus solfataricus</name>
    <dbReference type="NCBI Taxonomy" id="2287"/>
    <lineage>
        <taxon>Archaea</taxon>
        <taxon>Thermoproteota</taxon>
        <taxon>Thermoprotei</taxon>
        <taxon>Sulfolobales</taxon>
        <taxon>Sulfolobaceae</taxon>
        <taxon>Saccharolobus</taxon>
    </lineage>
</organism>
<dbReference type="AlphaFoldDB" id="A0A7S9NSJ3"/>